<dbReference type="InterPro" id="IPR024775">
    <property type="entry name" value="DinB-like"/>
</dbReference>
<evidence type="ECO:0000259" key="2">
    <source>
        <dbReference type="Pfam" id="PF12867"/>
    </source>
</evidence>
<feature type="domain" description="DinB-like" evidence="2">
    <location>
        <begin position="165"/>
        <end position="297"/>
    </location>
</feature>
<keyword evidence="4" id="KW-1185">Reference proteome</keyword>
<dbReference type="Pfam" id="PF00903">
    <property type="entry name" value="Glyoxalase"/>
    <property type="match status" value="1"/>
</dbReference>
<dbReference type="Gene3D" id="3.10.180.10">
    <property type="entry name" value="2,3-Dihydroxybiphenyl 1,2-Dioxygenase, domain 1"/>
    <property type="match status" value="1"/>
</dbReference>
<name>A0ABX1XRG6_9BACL</name>
<protein>
    <recommendedName>
        <fullName evidence="5">DinB-like domain-containing protein</fullName>
    </recommendedName>
</protein>
<dbReference type="Proteomes" id="UP000616779">
    <property type="component" value="Unassembled WGS sequence"/>
</dbReference>
<dbReference type="InterPro" id="IPR034660">
    <property type="entry name" value="DinB/YfiT-like"/>
</dbReference>
<reference evidence="3 4" key="1">
    <citation type="submission" date="2019-10" db="EMBL/GenBank/DDBJ databases">
        <title>Description of Paenibacillus terrestris sp. nov.</title>
        <authorList>
            <person name="Carlier A."/>
            <person name="Qi S."/>
        </authorList>
    </citation>
    <scope>NUCLEOTIDE SEQUENCE [LARGE SCALE GENOMIC DNA]</scope>
    <source>
        <strain evidence="3 4">LMG 31458</strain>
    </source>
</reference>
<dbReference type="SUPFAM" id="SSF54593">
    <property type="entry name" value="Glyoxalase/Bleomycin resistance protein/Dihydroxybiphenyl dioxygenase"/>
    <property type="match status" value="1"/>
</dbReference>
<sequence>MKTERIFFDERKRTMSHGKARLLLQVDNLQKSVSFYTRQLGWELLEAEPAGRAALLRIWLNDEVVLIQRGQLTKQEHELQETYLTRWLQPNSTNPKAGDLVYIGVSSVNEVEKSLQENGWKELRKEEEAGHIRKVFVPAVDGYTFVFWEELFASDDEIMKMYAEGIDELECAVDGLSEEQLNLTEAPGKWSIREQVLHLIDLELVTIHKVKFALAESGRTYQGNRFSQDDWSVSLHYTARPITYEVQMFRSLRQHILGLCEHLPGALERTVITTNNREESVARLLKMMAGHASHHVRAVERIRELHGC</sequence>
<evidence type="ECO:0000259" key="1">
    <source>
        <dbReference type="Pfam" id="PF00903"/>
    </source>
</evidence>
<dbReference type="InterPro" id="IPR029068">
    <property type="entry name" value="Glyas_Bleomycin-R_OHBP_Dase"/>
</dbReference>
<proteinExistence type="predicted"/>
<dbReference type="Pfam" id="PF12867">
    <property type="entry name" value="DinB_2"/>
    <property type="match status" value="1"/>
</dbReference>
<evidence type="ECO:0008006" key="5">
    <source>
        <dbReference type="Google" id="ProtNLM"/>
    </source>
</evidence>
<comment type="caution">
    <text evidence="3">The sequence shown here is derived from an EMBL/GenBank/DDBJ whole genome shotgun (WGS) entry which is preliminary data.</text>
</comment>
<evidence type="ECO:0000313" key="4">
    <source>
        <dbReference type="Proteomes" id="UP000616779"/>
    </source>
</evidence>
<dbReference type="SUPFAM" id="SSF109854">
    <property type="entry name" value="DinB/YfiT-like putative metalloenzymes"/>
    <property type="match status" value="1"/>
</dbReference>
<gene>
    <name evidence="3" type="ORF">GC098_04165</name>
</gene>
<dbReference type="Gene3D" id="1.20.120.450">
    <property type="entry name" value="dinb family like domain"/>
    <property type="match status" value="1"/>
</dbReference>
<dbReference type="InterPro" id="IPR004360">
    <property type="entry name" value="Glyas_Fos-R_dOase_dom"/>
</dbReference>
<dbReference type="EMBL" id="WHOA01000025">
    <property type="protein sequence ID" value="NOU70641.1"/>
    <property type="molecule type" value="Genomic_DNA"/>
</dbReference>
<feature type="domain" description="Glyoxalase/fosfomycin resistance/dioxygenase" evidence="1">
    <location>
        <begin position="22"/>
        <end position="49"/>
    </location>
</feature>
<organism evidence="3 4">
    <name type="scientific">Paenibacillus phytorum</name>
    <dbReference type="NCBI Taxonomy" id="2654977"/>
    <lineage>
        <taxon>Bacteria</taxon>
        <taxon>Bacillati</taxon>
        <taxon>Bacillota</taxon>
        <taxon>Bacilli</taxon>
        <taxon>Bacillales</taxon>
        <taxon>Paenibacillaceae</taxon>
        <taxon>Paenibacillus</taxon>
    </lineage>
</organism>
<dbReference type="CDD" id="cd06587">
    <property type="entry name" value="VOC"/>
    <property type="match status" value="1"/>
</dbReference>
<accession>A0ABX1XRG6</accession>
<evidence type="ECO:0000313" key="3">
    <source>
        <dbReference type="EMBL" id="NOU70641.1"/>
    </source>
</evidence>